<dbReference type="Pfam" id="PF01594">
    <property type="entry name" value="AI-2E_transport"/>
    <property type="match status" value="1"/>
</dbReference>
<feature type="transmembrane region" description="Helical" evidence="6">
    <location>
        <begin position="274"/>
        <end position="292"/>
    </location>
</feature>
<evidence type="ECO:0000256" key="2">
    <source>
        <dbReference type="ARBA" id="ARBA00009773"/>
    </source>
</evidence>
<dbReference type="PANTHER" id="PTHR21716">
    <property type="entry name" value="TRANSMEMBRANE PROTEIN"/>
    <property type="match status" value="1"/>
</dbReference>
<feature type="transmembrane region" description="Helical" evidence="6">
    <location>
        <begin position="312"/>
        <end position="338"/>
    </location>
</feature>
<keyword evidence="4 6" id="KW-1133">Transmembrane helix</keyword>
<dbReference type="InterPro" id="IPR014227">
    <property type="entry name" value="YtvI-like"/>
</dbReference>
<evidence type="ECO:0000313" key="7">
    <source>
        <dbReference type="EMBL" id="TDM03300.1"/>
    </source>
</evidence>
<feature type="transmembrane region" description="Helical" evidence="6">
    <location>
        <begin position="238"/>
        <end position="262"/>
    </location>
</feature>
<comment type="subcellular location">
    <subcellularLocation>
        <location evidence="1">Membrane</location>
        <topology evidence="1">Multi-pass membrane protein</topology>
    </subcellularLocation>
</comment>
<dbReference type="EMBL" id="SCWE01000001">
    <property type="protein sequence ID" value="TDM03300.1"/>
    <property type="molecule type" value="Genomic_DNA"/>
</dbReference>
<evidence type="ECO:0000256" key="5">
    <source>
        <dbReference type="ARBA" id="ARBA00023136"/>
    </source>
</evidence>
<evidence type="ECO:0000256" key="3">
    <source>
        <dbReference type="ARBA" id="ARBA00022692"/>
    </source>
</evidence>
<keyword evidence="3 6" id="KW-0812">Transmembrane</keyword>
<dbReference type="GO" id="GO:0016020">
    <property type="term" value="C:membrane"/>
    <property type="evidence" value="ECO:0007669"/>
    <property type="project" value="UniProtKB-SubCell"/>
</dbReference>
<feature type="transmembrane region" description="Helical" evidence="6">
    <location>
        <begin position="63"/>
        <end position="81"/>
    </location>
</feature>
<comment type="similarity">
    <text evidence="2">Belongs to the autoinducer-2 exporter (AI-2E) (TC 2.A.86) family.</text>
</comment>
<dbReference type="NCBIfam" id="TIGR02872">
    <property type="entry name" value="spore_ytvI"/>
    <property type="match status" value="1"/>
</dbReference>
<dbReference type="AlphaFoldDB" id="A0A4R6BN78"/>
<evidence type="ECO:0000313" key="8">
    <source>
        <dbReference type="Proteomes" id="UP000295328"/>
    </source>
</evidence>
<reference evidence="7 8" key="1">
    <citation type="submission" date="2019-01" db="EMBL/GenBank/DDBJ databases">
        <title>Draft genome sequences of the type strains of six Macrococcus species.</title>
        <authorList>
            <person name="Mazhar S."/>
            <person name="Altermann E."/>
            <person name="Hill C."/>
            <person name="Mcauliffe O."/>
        </authorList>
    </citation>
    <scope>NUCLEOTIDE SEQUENCE [LARGE SCALE GENOMIC DNA]</scope>
    <source>
        <strain evidence="7 8">CCM4809</strain>
    </source>
</reference>
<evidence type="ECO:0000256" key="4">
    <source>
        <dbReference type="ARBA" id="ARBA00022989"/>
    </source>
</evidence>
<dbReference type="Proteomes" id="UP000295328">
    <property type="component" value="Unassembled WGS sequence"/>
</dbReference>
<evidence type="ECO:0000256" key="1">
    <source>
        <dbReference type="ARBA" id="ARBA00004141"/>
    </source>
</evidence>
<proteinExistence type="inferred from homology"/>
<keyword evidence="8" id="KW-1185">Reference proteome</keyword>
<dbReference type="PANTHER" id="PTHR21716:SF68">
    <property type="entry name" value="TRANSPORT PROTEIN YTVI-RELATED"/>
    <property type="match status" value="1"/>
</dbReference>
<comment type="caution">
    <text evidence="7">The sequence shown here is derived from an EMBL/GenBank/DDBJ whole genome shotgun (WGS) entry which is preliminary data.</text>
</comment>
<dbReference type="GO" id="GO:0055085">
    <property type="term" value="P:transmembrane transport"/>
    <property type="evidence" value="ECO:0007669"/>
    <property type="project" value="TreeGrafter"/>
</dbReference>
<gene>
    <name evidence="7" type="primary">ytvI</name>
    <name evidence="7" type="ORF">ERX37_04230</name>
</gene>
<feature type="transmembrane region" description="Helical" evidence="6">
    <location>
        <begin position="207"/>
        <end position="232"/>
    </location>
</feature>
<protein>
    <submittedName>
        <fullName evidence="7">Sporulation integral membrane protein YtvI</fullName>
    </submittedName>
</protein>
<accession>A0A4R6BN78</accession>
<dbReference type="OrthoDB" id="9774361at2"/>
<sequence length="349" mass="39331">MFKRFMTKRNLTILLTIILVILFIYYILPISIPIVVAIILALVLEPAVKRLEQKLGSRKWSVTALYSGILLFLVVLLYLMMTRLTEAVLEFSKDLPSKADALIDAWGNIENRMNQLLPSSVTETLSSEVQKFLLSIRDAIVDMFNVQNITAFISILPELIISGLVFLVALFLFMLEVPRMKQFIRQHTYERTYTRGMLIWRRVSTSVFGMLRAAVILSFITWVFTFIGLLFIVPENALVLSLIICIVDLLPIIGATGITIPWTLYELITGDNITAIKLALLSVFLLVQRKVLEPKIMGNGVGLSPLATLISMYLGLKLMGFIGFFIGPIVLMIIFTFVESGAIKTNFKI</sequence>
<feature type="transmembrane region" description="Helical" evidence="6">
    <location>
        <begin position="151"/>
        <end position="175"/>
    </location>
</feature>
<keyword evidence="5 6" id="KW-0472">Membrane</keyword>
<evidence type="ECO:0000256" key="6">
    <source>
        <dbReference type="SAM" id="Phobius"/>
    </source>
</evidence>
<organism evidence="7 8">
    <name type="scientific">Macrococcus hajekii</name>
    <dbReference type="NCBI Taxonomy" id="198482"/>
    <lineage>
        <taxon>Bacteria</taxon>
        <taxon>Bacillati</taxon>
        <taxon>Bacillota</taxon>
        <taxon>Bacilli</taxon>
        <taxon>Bacillales</taxon>
        <taxon>Staphylococcaceae</taxon>
        <taxon>Macrococcus</taxon>
    </lineage>
</organism>
<dbReference type="RefSeq" id="WP_133429395.1">
    <property type="nucleotide sequence ID" value="NZ_SCWE01000001.1"/>
</dbReference>
<feature type="transmembrane region" description="Helical" evidence="6">
    <location>
        <begin position="34"/>
        <end position="51"/>
    </location>
</feature>
<name>A0A4R6BN78_9STAP</name>
<dbReference type="InterPro" id="IPR002549">
    <property type="entry name" value="AI-2E-like"/>
</dbReference>